<dbReference type="SUPFAM" id="SSF81301">
    <property type="entry name" value="Nucleotidyltransferase"/>
    <property type="match status" value="1"/>
</dbReference>
<keyword evidence="2" id="KW-0175">Coiled coil</keyword>
<dbReference type="InterPro" id="IPR007685">
    <property type="entry name" value="RelA_SpoT"/>
</dbReference>
<proteinExistence type="predicted"/>
<evidence type="ECO:0000259" key="3">
    <source>
        <dbReference type="PROSITE" id="PS50222"/>
    </source>
</evidence>
<gene>
    <name evidence="4" type="ORF">SCF082_LOCUS39037</name>
</gene>
<dbReference type="InterPro" id="IPR002048">
    <property type="entry name" value="EF_hand_dom"/>
</dbReference>
<evidence type="ECO:0000313" key="4">
    <source>
        <dbReference type="EMBL" id="CAK9082091.1"/>
    </source>
</evidence>
<dbReference type="SUPFAM" id="SSF52540">
    <property type="entry name" value="P-loop containing nucleoside triphosphate hydrolases"/>
    <property type="match status" value="1"/>
</dbReference>
<sequence length="1704" mass="190367">MQWAAVSTAFWERDGGLGILRRPSLASWGRHQARKSPGWHGPYVVAAGVACGQKRFSGKCRIRRCATKAEKEVGAEPVFLDKPGNSFNSFRLMPQGTEAAPPSSVKTLALQAMELEVTLLFMEAAVSALCASYPVGCVMAISAAVRHRWQNLPQVERRCLLLTLQQLRYLQASVPALVAAALSVGSAPVLGEGTLTRKQVEAAFGQGVATLLVELQQFVAIERTLRTFESLTPGKVDLAMSLLTAQQAQSRSTESLIVFLANKSAELRARSFLAPGTGGAHAEEVDARRAELGTAVFAALANLLGLGRTQVVVWGVVVVWIKDEIEDASFAILQPAQRSELRRRLAGPAGEARVTCAVSELQEALQKGNPLRDLSALRVSGRAKSAYSTWKKMEKKKLRFEEILDRLAIRVILDAPSAQRAEELCFEVRDILAKLWSLRPSKQKDYINHPKPNGYRSLHLIAERQGQPFEVQIRTEEMHRQAEYGACGHWEYKAGGSVAMTDAAAGAGAEIFADLDLDGDGRIDKLELQRALRRVEVEASLEEVEDMMKVFDSDGDGAVDFREFWKALVTTWFPLDDRSELVQRLRALQSRVQQAEASFVEASDELLEEIREMTASLNEISAVVPKCAARLCFQVEKALAELESRFQAARQVEKEEVGTSLPVTGGHTADILRLSCEQADAVEHPHSLFLQGRSGTGKTLVLIHRIIGRREKAEKEGRPMPSQLFVTKSLLLKDSVVQQLSSAGVPVTSVMGSVASPQSGVMCLSWNQLASHFGAGSAMSFSVFEVQIFPSLQAACGGLSALSAKTVWTEFTCALRPFTGWHWNGISLDDYLKNEVSGQGVQLTPSNRRAIHRAFSMYTIIKERTGQRDEVDAAMTLRDLLSNRSWYDEVYVDEVQDFAPAQLSAFIQMCRRPDGFTVDWAKANLQVLRYNYRCAPGIRVWANTVTGLLFSRFPRSCDHIEEIGEAKVQVKPWVKGLEFDLVILIHVLGGSSHPWAIGELADENSEGSQMALFAATSDPGDVFLKHSDVFYQMVPAIHELKILYTAITRARFGCVLLETTAKAPWSPLLRHWTQEGAVEYVDSLTAYVHRVETGTTRASPTLPTLEDLNVCPACQAASDSDSGAGPISLPEMVFWLEAEMEAREGRQHRRARVMLRGELQRLEENRPLDAGFCQAFCQSHGMMIEPVFEWRKADQVSEVPKRPKVVQTASSCSTESTSGDVPSLVVFMRQHFQERPVEDLRISLSEVQGHAKQLLMHALDARHERLEIFEEATQAARRGLTLADMVLRVQLQNGGREHAPRQLWSPPQMRSTSAWKDVLAVLLQAASGPKRRSPLAKLRKIVLWEQIFSFLVSHAGCLYDQVCLIAERVAEHAAVRHALLQILVASKAGYKWVSAPRHINLSICKEHLEERGRLLSLHAVRPSWKVWQQNWHRRAALVTYVAWMSLAKYGRCECGRKDETFERCRCMQGDGWRHWRHRTHGRWKHLVLGCHALEAFQKLEALEAQHLQHPRLEHLCRELKVDLWRVREADFRWLWRKADEELEAAEQLLKLQLPKIQKHLSYCFEAGRMFLFAGDVEHASEATTEAGTFVKELLETRNVDWHGPVKKDVASIENHFQSPRWAAWCWTFLAMGDQQRIAAPEAWRQAAAAFRDLSDMHRAAVCSMQGHKWQEALTCLTSHSRFQLDTMGGIIAASCASAMLPKAG</sequence>
<dbReference type="PANTHER" id="PTHR21262:SF12">
    <property type="entry name" value="GTP DIPHOSPHOKINASE CRSH, CHLOROPLASTIC-RELATED"/>
    <property type="match status" value="1"/>
</dbReference>
<dbReference type="EMBL" id="CAXAMM010038918">
    <property type="protein sequence ID" value="CAK9082091.1"/>
    <property type="molecule type" value="Genomic_DNA"/>
</dbReference>
<dbReference type="PROSITE" id="PS00018">
    <property type="entry name" value="EF_HAND_1"/>
    <property type="match status" value="2"/>
</dbReference>
<dbReference type="Pfam" id="PF04607">
    <property type="entry name" value="RelA_SpoT"/>
    <property type="match status" value="1"/>
</dbReference>
<organism evidence="4 5">
    <name type="scientific">Durusdinium trenchii</name>
    <dbReference type="NCBI Taxonomy" id="1381693"/>
    <lineage>
        <taxon>Eukaryota</taxon>
        <taxon>Sar</taxon>
        <taxon>Alveolata</taxon>
        <taxon>Dinophyceae</taxon>
        <taxon>Suessiales</taxon>
        <taxon>Symbiodiniaceae</taxon>
        <taxon>Durusdinium</taxon>
    </lineage>
</organism>
<dbReference type="Pfam" id="PF13499">
    <property type="entry name" value="EF-hand_7"/>
    <property type="match status" value="1"/>
</dbReference>
<feature type="domain" description="EF-hand" evidence="3">
    <location>
        <begin position="510"/>
        <end position="538"/>
    </location>
</feature>
<dbReference type="SMART" id="SM00054">
    <property type="entry name" value="EFh"/>
    <property type="match status" value="2"/>
</dbReference>
<reference evidence="4 5" key="1">
    <citation type="submission" date="2024-02" db="EMBL/GenBank/DDBJ databases">
        <authorList>
            <person name="Chen Y."/>
            <person name="Shah S."/>
            <person name="Dougan E. K."/>
            <person name="Thang M."/>
            <person name="Chan C."/>
        </authorList>
    </citation>
    <scope>NUCLEOTIDE SEQUENCE [LARGE SCALE GENOMIC DNA]</scope>
</reference>
<dbReference type="SMART" id="SM00954">
    <property type="entry name" value="RelA_SpoT"/>
    <property type="match status" value="1"/>
</dbReference>
<evidence type="ECO:0000256" key="2">
    <source>
        <dbReference type="SAM" id="Coils"/>
    </source>
</evidence>
<dbReference type="InterPro" id="IPR011992">
    <property type="entry name" value="EF-hand-dom_pair"/>
</dbReference>
<dbReference type="Gene3D" id="1.10.238.10">
    <property type="entry name" value="EF-hand"/>
    <property type="match status" value="1"/>
</dbReference>
<dbReference type="Gene3D" id="3.40.50.300">
    <property type="entry name" value="P-loop containing nucleotide triphosphate hydrolases"/>
    <property type="match status" value="1"/>
</dbReference>
<dbReference type="CDD" id="cd00051">
    <property type="entry name" value="EFh"/>
    <property type="match status" value="1"/>
</dbReference>
<protein>
    <submittedName>
        <fullName evidence="4">Chloroplastic (RelA/SpoT homolog 3) (AtRSH3) (PpGpp synthetase RSH3)</fullName>
    </submittedName>
</protein>
<dbReference type="PANTHER" id="PTHR21262">
    <property type="entry name" value="GUANOSINE-3',5'-BIS DIPHOSPHATE 3'-PYROPHOSPHOHYDROLASE"/>
    <property type="match status" value="1"/>
</dbReference>
<keyword evidence="1" id="KW-0106">Calcium</keyword>
<dbReference type="InterPro" id="IPR043519">
    <property type="entry name" value="NT_sf"/>
</dbReference>
<feature type="coiled-coil region" evidence="2">
    <location>
        <begin position="578"/>
        <end position="605"/>
    </location>
</feature>
<comment type="caution">
    <text evidence="4">The sequence shown here is derived from an EMBL/GenBank/DDBJ whole genome shotgun (WGS) entry which is preliminary data.</text>
</comment>
<dbReference type="InterPro" id="IPR018247">
    <property type="entry name" value="EF_Hand_1_Ca_BS"/>
</dbReference>
<dbReference type="Gene3D" id="3.30.460.10">
    <property type="entry name" value="Beta Polymerase, domain 2"/>
    <property type="match status" value="1"/>
</dbReference>
<dbReference type="InterPro" id="IPR027417">
    <property type="entry name" value="P-loop_NTPase"/>
</dbReference>
<dbReference type="CDD" id="cd05399">
    <property type="entry name" value="NT_Rel-Spo_like"/>
    <property type="match status" value="1"/>
</dbReference>
<keyword evidence="5" id="KW-1185">Reference proteome</keyword>
<name>A0ABP0Q1G8_9DINO</name>
<feature type="domain" description="EF-hand" evidence="3">
    <location>
        <begin position="539"/>
        <end position="574"/>
    </location>
</feature>
<dbReference type="SUPFAM" id="SSF47473">
    <property type="entry name" value="EF-hand"/>
    <property type="match status" value="1"/>
</dbReference>
<accession>A0ABP0Q1G8</accession>
<dbReference type="PROSITE" id="PS50222">
    <property type="entry name" value="EF_HAND_2"/>
    <property type="match status" value="2"/>
</dbReference>
<evidence type="ECO:0000313" key="5">
    <source>
        <dbReference type="Proteomes" id="UP001642464"/>
    </source>
</evidence>
<evidence type="ECO:0000256" key="1">
    <source>
        <dbReference type="ARBA" id="ARBA00022837"/>
    </source>
</evidence>
<dbReference type="Proteomes" id="UP001642464">
    <property type="component" value="Unassembled WGS sequence"/>
</dbReference>